<keyword evidence="3" id="KW-1185">Reference proteome</keyword>
<proteinExistence type="predicted"/>
<reference evidence="3" key="1">
    <citation type="submission" date="2015-07" db="EMBL/GenBank/DDBJ databases">
        <title>Near-Complete Genome Sequence of the Cellulolytic Bacterium Bacteroides (Pseudobacteroides) cellulosolvens ATCC 35603.</title>
        <authorList>
            <person name="Dassa B."/>
            <person name="Utturkar S.M."/>
            <person name="Klingeman D.M."/>
            <person name="Hurt R.A."/>
            <person name="Keller M."/>
            <person name="Xu J."/>
            <person name="Reddy Y.H.K."/>
            <person name="Borovok I."/>
            <person name="Grinberg I.R."/>
            <person name="Lamed R."/>
            <person name="Zhivin O."/>
            <person name="Bayer E.A."/>
            <person name="Brown S.D."/>
        </authorList>
    </citation>
    <scope>NUCLEOTIDE SEQUENCE [LARGE SCALE GENOMIC DNA]</scope>
    <source>
        <strain evidence="3">DSM 2933</strain>
    </source>
</reference>
<dbReference type="AlphaFoldDB" id="A0A0L6JJS9"/>
<feature type="transmembrane region" description="Helical" evidence="1">
    <location>
        <begin position="37"/>
        <end position="61"/>
    </location>
</feature>
<evidence type="ECO:0000313" key="3">
    <source>
        <dbReference type="Proteomes" id="UP000036923"/>
    </source>
</evidence>
<feature type="transmembrane region" description="Helical" evidence="1">
    <location>
        <begin position="94"/>
        <end position="113"/>
    </location>
</feature>
<evidence type="ECO:0000313" key="2">
    <source>
        <dbReference type="EMBL" id="KNY25958.1"/>
    </source>
</evidence>
<gene>
    <name evidence="2" type="ORF">Bccel_1218</name>
</gene>
<accession>A0A0L6JJS9</accession>
<feature type="transmembrane region" description="Helical" evidence="1">
    <location>
        <begin position="67"/>
        <end position="87"/>
    </location>
</feature>
<keyword evidence="1" id="KW-1133">Transmembrane helix</keyword>
<comment type="caution">
    <text evidence="2">The sequence shown here is derived from an EMBL/GenBank/DDBJ whole genome shotgun (WGS) entry which is preliminary data.</text>
</comment>
<organism evidence="2 3">
    <name type="scientific">Pseudobacteroides cellulosolvens ATCC 35603 = DSM 2933</name>
    <dbReference type="NCBI Taxonomy" id="398512"/>
    <lineage>
        <taxon>Bacteria</taxon>
        <taxon>Bacillati</taxon>
        <taxon>Bacillota</taxon>
        <taxon>Clostridia</taxon>
        <taxon>Eubacteriales</taxon>
        <taxon>Oscillospiraceae</taxon>
        <taxon>Pseudobacteroides</taxon>
    </lineage>
</organism>
<protein>
    <submittedName>
        <fullName evidence="2">Uncharacterized protein</fullName>
    </submittedName>
</protein>
<dbReference type="EMBL" id="LGTC01000001">
    <property type="protein sequence ID" value="KNY25958.1"/>
    <property type="molecule type" value="Genomic_DNA"/>
</dbReference>
<feature type="transmembrane region" description="Helical" evidence="1">
    <location>
        <begin position="12"/>
        <end position="30"/>
    </location>
</feature>
<evidence type="ECO:0000256" key="1">
    <source>
        <dbReference type="SAM" id="Phobius"/>
    </source>
</evidence>
<keyword evidence="1" id="KW-0472">Membrane</keyword>
<keyword evidence="1" id="KW-0812">Transmembrane</keyword>
<dbReference type="Proteomes" id="UP000036923">
    <property type="component" value="Unassembled WGS sequence"/>
</dbReference>
<dbReference type="RefSeq" id="WP_036944213.1">
    <property type="nucleotide sequence ID" value="NZ_JQKC01000026.1"/>
</dbReference>
<sequence length="114" mass="13274">MLSALQSYLPEALKCMALTVIIELLLALAFKIRSFKLIVIVNISTQILLHIVLLTTFYTTLYRYSDIIFKCTEVAILFIEFLIYSLFIKDRKKLFIFLYTFTANLTTFLIGLFI</sequence>
<name>A0A0L6JJS9_9FIRM</name>